<protein>
    <submittedName>
        <fullName evidence="5">Uncharacterized protein LOC104228907</fullName>
    </submittedName>
</protein>
<evidence type="ECO:0000313" key="5">
    <source>
        <dbReference type="RefSeq" id="XP_009779763.1"/>
    </source>
</evidence>
<feature type="region of interest" description="Disordered" evidence="1">
    <location>
        <begin position="1"/>
        <end position="26"/>
    </location>
</feature>
<reference evidence="4" key="1">
    <citation type="journal article" date="2013" name="Genome Biol.">
        <title>Reference genomes and transcriptomes of Nicotiana sylvestris and Nicotiana tomentosiformis.</title>
        <authorList>
            <person name="Sierro N."/>
            <person name="Battey J.N."/>
            <person name="Ouadi S."/>
            <person name="Bovet L."/>
            <person name="Goepfert S."/>
            <person name="Bakaher N."/>
            <person name="Peitsch M.C."/>
            <person name="Ivanov N.V."/>
        </authorList>
    </citation>
    <scope>NUCLEOTIDE SEQUENCE [LARGE SCALE GENOMIC DNA]</scope>
</reference>
<dbReference type="SUPFAM" id="SSF56672">
    <property type="entry name" value="DNA/RNA polymerases"/>
    <property type="match status" value="1"/>
</dbReference>
<dbReference type="PANTHER" id="PTHR37610:SF86">
    <property type="entry name" value="RETROTRANSPOSON COPIA-LIKE N-TERMINAL DOMAIN-CONTAINING PROTEIN"/>
    <property type="match status" value="1"/>
</dbReference>
<evidence type="ECO:0000259" key="2">
    <source>
        <dbReference type="Pfam" id="PF07727"/>
    </source>
</evidence>
<dbReference type="Proteomes" id="UP000189701">
    <property type="component" value="Unplaced"/>
</dbReference>
<dbReference type="Pfam" id="PF07727">
    <property type="entry name" value="RVT_2"/>
    <property type="match status" value="1"/>
</dbReference>
<dbReference type="InterPro" id="IPR029472">
    <property type="entry name" value="Copia-like_N"/>
</dbReference>
<gene>
    <name evidence="5" type="primary">LOC104228907</name>
</gene>
<reference evidence="5" key="2">
    <citation type="submission" date="2025-08" db="UniProtKB">
        <authorList>
            <consortium name="RefSeq"/>
        </authorList>
    </citation>
    <scope>IDENTIFICATION</scope>
    <source>
        <tissue evidence="5">Leaf</tissue>
    </source>
</reference>
<dbReference type="AlphaFoldDB" id="A0A1U7WMF1"/>
<sequence length="422" mass="47503">MVGIGNFEEMKEDNDGDSTQTGVGDSHANSQLLECNDLMFFHPSDTSGTALVPQLLAGTENYSEWSRSIKMSFLVKNKIGFIDGTCTREKYEADPFKLHQWDRCNAIVQSWIMSSVAQDLRKGIVYSSNAQKVWEAFKERFDKVNATKILMMLDKNRGSTIIEMANMAESTAMRLLIWQDLFSGKVKGIGSEKNGLYILNPYTPVAAPVSKCLSSSLRNNSNVLWHQRLGHAPQNVLLKIPTIRNHLSKSTDYGSVERFKARLVTKGYTQLEGLDFHDTFSHVAKLTTVRTIVVAVALKGWPIFQMDVHNAFLNGDLEEEVYMSLPQGFSSQGEHKVCRLLKSLYGLKQASKQWNSKLTQALIESGNDLEEIQNAKAALHQKFKLKDVGELRYFLGIEFARSKEGILMSKRKYALEMIPDVG</sequence>
<dbReference type="PANTHER" id="PTHR37610">
    <property type="entry name" value="CCHC-TYPE DOMAIN-CONTAINING PROTEIN"/>
    <property type="match status" value="1"/>
</dbReference>
<feature type="domain" description="Reverse transcriptase Ty1/copia-type" evidence="2">
    <location>
        <begin position="239"/>
        <end position="364"/>
    </location>
</feature>
<name>A0A1U7WMF1_NICSY</name>
<evidence type="ECO:0000313" key="4">
    <source>
        <dbReference type="Proteomes" id="UP000189701"/>
    </source>
</evidence>
<dbReference type="Pfam" id="PF14244">
    <property type="entry name" value="Retrotran_gag_3"/>
    <property type="match status" value="1"/>
</dbReference>
<evidence type="ECO:0000256" key="1">
    <source>
        <dbReference type="SAM" id="MobiDB-lite"/>
    </source>
</evidence>
<dbReference type="RefSeq" id="XP_009779763.1">
    <property type="nucleotide sequence ID" value="XM_009781461.1"/>
</dbReference>
<evidence type="ECO:0000259" key="3">
    <source>
        <dbReference type="Pfam" id="PF14244"/>
    </source>
</evidence>
<feature type="compositionally biased region" description="Polar residues" evidence="1">
    <location>
        <begin position="17"/>
        <end position="26"/>
    </location>
</feature>
<dbReference type="InterPro" id="IPR043502">
    <property type="entry name" value="DNA/RNA_pol_sf"/>
</dbReference>
<proteinExistence type="predicted"/>
<accession>A0A1U7WMF1</accession>
<dbReference type="InterPro" id="IPR013103">
    <property type="entry name" value="RVT_2"/>
</dbReference>
<dbReference type="eggNOG" id="KOG0017">
    <property type="taxonomic scope" value="Eukaryota"/>
</dbReference>
<dbReference type="STRING" id="4096.A0A1U7WMF1"/>
<keyword evidence="4" id="KW-1185">Reference proteome</keyword>
<feature type="domain" description="Retrotransposon Copia-like N-terminal" evidence="3">
    <location>
        <begin position="42"/>
        <end position="86"/>
    </location>
</feature>
<organism evidence="4 5">
    <name type="scientific">Nicotiana sylvestris</name>
    <name type="common">Wood tobacco</name>
    <name type="synonym">South American tobacco</name>
    <dbReference type="NCBI Taxonomy" id="4096"/>
    <lineage>
        <taxon>Eukaryota</taxon>
        <taxon>Viridiplantae</taxon>
        <taxon>Streptophyta</taxon>
        <taxon>Embryophyta</taxon>
        <taxon>Tracheophyta</taxon>
        <taxon>Spermatophyta</taxon>
        <taxon>Magnoliopsida</taxon>
        <taxon>eudicotyledons</taxon>
        <taxon>Gunneridae</taxon>
        <taxon>Pentapetalae</taxon>
        <taxon>asterids</taxon>
        <taxon>lamiids</taxon>
        <taxon>Solanales</taxon>
        <taxon>Solanaceae</taxon>
        <taxon>Nicotianoideae</taxon>
        <taxon>Nicotianeae</taxon>
        <taxon>Nicotiana</taxon>
    </lineage>
</organism>